<reference evidence="2" key="1">
    <citation type="submission" date="2023-10" db="EMBL/GenBank/DDBJ databases">
        <authorList>
            <person name="Chen Y."/>
            <person name="Shah S."/>
            <person name="Dougan E. K."/>
            <person name="Thang M."/>
            <person name="Chan C."/>
        </authorList>
    </citation>
    <scope>NUCLEOTIDE SEQUENCE [LARGE SCALE GENOMIC DNA]</scope>
</reference>
<organism evidence="2 3">
    <name type="scientific">Prorocentrum cordatum</name>
    <dbReference type="NCBI Taxonomy" id="2364126"/>
    <lineage>
        <taxon>Eukaryota</taxon>
        <taxon>Sar</taxon>
        <taxon>Alveolata</taxon>
        <taxon>Dinophyceae</taxon>
        <taxon>Prorocentrales</taxon>
        <taxon>Prorocentraceae</taxon>
        <taxon>Prorocentrum</taxon>
    </lineage>
</organism>
<accession>A0ABN9T6N8</accession>
<dbReference type="Proteomes" id="UP001189429">
    <property type="component" value="Unassembled WGS sequence"/>
</dbReference>
<gene>
    <name evidence="2" type="ORF">PCOR1329_LOCUS35947</name>
</gene>
<feature type="compositionally biased region" description="Low complexity" evidence="1">
    <location>
        <begin position="107"/>
        <end position="137"/>
    </location>
</feature>
<evidence type="ECO:0000313" key="2">
    <source>
        <dbReference type="EMBL" id="CAK0840520.1"/>
    </source>
</evidence>
<comment type="caution">
    <text evidence="2">The sequence shown here is derived from an EMBL/GenBank/DDBJ whole genome shotgun (WGS) entry which is preliminary data.</text>
</comment>
<evidence type="ECO:0000313" key="3">
    <source>
        <dbReference type="Proteomes" id="UP001189429"/>
    </source>
</evidence>
<keyword evidence="3" id="KW-1185">Reference proteome</keyword>
<protein>
    <submittedName>
        <fullName evidence="2">Uncharacterized protein</fullName>
    </submittedName>
</protein>
<feature type="region of interest" description="Disordered" evidence="1">
    <location>
        <begin position="107"/>
        <end position="150"/>
    </location>
</feature>
<sequence length="386" mass="39745">MPAAGARAAAAARCGARVVGAKFAWLDGPVAMPADVACLKVSPAFLARLTESCAEDELIEFFDSAPRSQTCSSCSVDGQIDGGRCSAADEHEGGGMGDDEVDAAGEAAAQGRAGPAPAAHPAEGGRAGRAARQGPAASTAKRAATPRRADVSRDDLHSVFGSFKRDLLDAIGGQLKGPSIRIEQVEETSACSDLISLSVSIAGPGLRLASASSEEVLILAPIDVTCESDGRAFRDRFTTTLRRTSAWCTNFDMLAAVSSSPPDCKITDAMPASSAPELEKRLALAAFLASTGSWPPETVLPPLDGLLPAAQAFARQKYPQYRGAFQGRLAEALRPGAGREDAAGALAAAAAARVAGLPQLAEVCAQLEKAEAVEDYPPTPPPPPRR</sequence>
<proteinExistence type="predicted"/>
<evidence type="ECO:0000256" key="1">
    <source>
        <dbReference type="SAM" id="MobiDB-lite"/>
    </source>
</evidence>
<name>A0ABN9T6N8_9DINO</name>
<dbReference type="EMBL" id="CAUYUJ010014386">
    <property type="protein sequence ID" value="CAK0840520.1"/>
    <property type="molecule type" value="Genomic_DNA"/>
</dbReference>